<dbReference type="RefSeq" id="WP_354192215.1">
    <property type="nucleotide sequence ID" value="NZ_JBEPML010000001.1"/>
</dbReference>
<name>A0ABV2MTK5_9HYPH</name>
<dbReference type="Pfam" id="PF00583">
    <property type="entry name" value="Acetyltransf_1"/>
    <property type="match status" value="1"/>
</dbReference>
<protein>
    <submittedName>
        <fullName evidence="2">RimJ/RimL family protein N-acetyltransferase</fullName>
    </submittedName>
</protein>
<evidence type="ECO:0000259" key="1">
    <source>
        <dbReference type="PROSITE" id="PS51186"/>
    </source>
</evidence>
<comment type="caution">
    <text evidence="2">The sequence shown here is derived from an EMBL/GenBank/DDBJ whole genome shotgun (WGS) entry which is preliminary data.</text>
</comment>
<evidence type="ECO:0000313" key="3">
    <source>
        <dbReference type="Proteomes" id="UP001549076"/>
    </source>
</evidence>
<dbReference type="EMBL" id="JBEPML010000001">
    <property type="protein sequence ID" value="MET3790126.1"/>
    <property type="molecule type" value="Genomic_DNA"/>
</dbReference>
<dbReference type="Proteomes" id="UP001549076">
    <property type="component" value="Unassembled WGS sequence"/>
</dbReference>
<dbReference type="SUPFAM" id="SSF55729">
    <property type="entry name" value="Acyl-CoA N-acyltransferases (Nat)"/>
    <property type="match status" value="1"/>
</dbReference>
<accession>A0ABV2MTK5</accession>
<sequence>MEQTLYSPVRLTGTIRQLRPSDLSRFREHLLRLDAESRRDRFNGFADDRFISTYVYRSFAAGTTVIGYVEGDKVLGAAELHERPEESQPTAEIAFSVERHLQHQGLGGKLFERLIEQARGFGYTKLLVTTHPQNRAMRALARRYNAKLVFEDGETVGTIRLDPLMPVGLLAAGAVPEHGALQPA</sequence>
<reference evidence="2 3" key="1">
    <citation type="submission" date="2024-06" db="EMBL/GenBank/DDBJ databases">
        <title>Genomic Encyclopedia of Type Strains, Phase IV (KMG-IV): sequencing the most valuable type-strain genomes for metagenomic binning, comparative biology and taxonomic classification.</title>
        <authorList>
            <person name="Goeker M."/>
        </authorList>
    </citation>
    <scope>NUCLEOTIDE SEQUENCE [LARGE SCALE GENOMIC DNA]</scope>
    <source>
        <strain evidence="2 3">DSM 27865</strain>
    </source>
</reference>
<proteinExistence type="predicted"/>
<evidence type="ECO:0000313" key="2">
    <source>
        <dbReference type="EMBL" id="MET3790126.1"/>
    </source>
</evidence>
<dbReference type="PROSITE" id="PS51186">
    <property type="entry name" value="GNAT"/>
    <property type="match status" value="1"/>
</dbReference>
<dbReference type="InterPro" id="IPR000182">
    <property type="entry name" value="GNAT_dom"/>
</dbReference>
<feature type="domain" description="N-acetyltransferase" evidence="1">
    <location>
        <begin position="13"/>
        <end position="176"/>
    </location>
</feature>
<organism evidence="2 3">
    <name type="scientific">Aquamicrobium terrae</name>
    <dbReference type="NCBI Taxonomy" id="1324945"/>
    <lineage>
        <taxon>Bacteria</taxon>
        <taxon>Pseudomonadati</taxon>
        <taxon>Pseudomonadota</taxon>
        <taxon>Alphaproteobacteria</taxon>
        <taxon>Hyphomicrobiales</taxon>
        <taxon>Phyllobacteriaceae</taxon>
        <taxon>Aquamicrobium</taxon>
    </lineage>
</organism>
<dbReference type="InterPro" id="IPR016181">
    <property type="entry name" value="Acyl_CoA_acyltransferase"/>
</dbReference>
<gene>
    <name evidence="2" type="ORF">ABID37_000310</name>
</gene>
<keyword evidence="3" id="KW-1185">Reference proteome</keyword>
<dbReference type="Gene3D" id="3.40.630.30">
    <property type="match status" value="1"/>
</dbReference>